<dbReference type="EMBL" id="JAWWNJ010000205">
    <property type="protein sequence ID" value="KAK6971726.1"/>
    <property type="molecule type" value="Genomic_DNA"/>
</dbReference>
<dbReference type="Proteomes" id="UP001362999">
    <property type="component" value="Unassembled WGS sequence"/>
</dbReference>
<evidence type="ECO:0000313" key="2">
    <source>
        <dbReference type="Proteomes" id="UP001362999"/>
    </source>
</evidence>
<sequence>MLLVRAEYARSKARQIDVLVRFVGDEEEEMAFGVCAGNGRPDRHRKNTGDNARKDNVLLTLQRTREREEEKRMTAVNDKSTLMSLPCLRLSHTRKLVMTELAVRLPSFYAMYWVPHWKIAKEDREKEKEREREAVKKVPVGTGFATVWDHQQLEVHLEAQKIINLGNYTISARQSRMAVKPTISQQFDIRQSDLNVNVAFSMWPFQDAMCPEKHANDKHQEMYLWT</sequence>
<proteinExistence type="predicted"/>
<accession>A0AAV9Z572</accession>
<dbReference type="AlphaFoldDB" id="A0AAV9Z572"/>
<comment type="caution">
    <text evidence="1">The sequence shown here is derived from an EMBL/GenBank/DDBJ whole genome shotgun (WGS) entry which is preliminary data.</text>
</comment>
<keyword evidence="2" id="KW-1185">Reference proteome</keyword>
<protein>
    <submittedName>
        <fullName evidence="1">Uncharacterized protein</fullName>
    </submittedName>
</protein>
<reference evidence="1 2" key="1">
    <citation type="journal article" date="2024" name="J Genomics">
        <title>Draft genome sequencing and assembly of Favolaschia claudopus CIRM-BRFM 2984 isolated from oak limbs.</title>
        <authorList>
            <person name="Navarro D."/>
            <person name="Drula E."/>
            <person name="Chaduli D."/>
            <person name="Cazenave R."/>
            <person name="Ahrendt S."/>
            <person name="Wang J."/>
            <person name="Lipzen A."/>
            <person name="Daum C."/>
            <person name="Barry K."/>
            <person name="Grigoriev I.V."/>
            <person name="Favel A."/>
            <person name="Rosso M.N."/>
            <person name="Martin F."/>
        </authorList>
    </citation>
    <scope>NUCLEOTIDE SEQUENCE [LARGE SCALE GENOMIC DNA]</scope>
    <source>
        <strain evidence="1 2">CIRM-BRFM 2984</strain>
    </source>
</reference>
<organism evidence="1 2">
    <name type="scientific">Favolaschia claudopus</name>
    <dbReference type="NCBI Taxonomy" id="2862362"/>
    <lineage>
        <taxon>Eukaryota</taxon>
        <taxon>Fungi</taxon>
        <taxon>Dikarya</taxon>
        <taxon>Basidiomycota</taxon>
        <taxon>Agaricomycotina</taxon>
        <taxon>Agaricomycetes</taxon>
        <taxon>Agaricomycetidae</taxon>
        <taxon>Agaricales</taxon>
        <taxon>Marasmiineae</taxon>
        <taxon>Mycenaceae</taxon>
        <taxon>Favolaschia</taxon>
    </lineage>
</organism>
<gene>
    <name evidence="1" type="ORF">R3P38DRAFT_2813495</name>
</gene>
<evidence type="ECO:0000313" key="1">
    <source>
        <dbReference type="EMBL" id="KAK6971726.1"/>
    </source>
</evidence>
<name>A0AAV9Z572_9AGAR</name>